<comment type="similarity">
    <text evidence="1">Belongs to the NmrA-type oxidoreductase family.</text>
</comment>
<evidence type="ECO:0000256" key="2">
    <source>
        <dbReference type="ARBA" id="ARBA00022857"/>
    </source>
</evidence>
<protein>
    <recommendedName>
        <fullName evidence="3">NmrA-like domain-containing protein</fullName>
    </recommendedName>
</protein>
<evidence type="ECO:0000313" key="5">
    <source>
        <dbReference type="Proteomes" id="UP000039046"/>
    </source>
</evidence>
<keyword evidence="5" id="KW-1185">Reference proteome</keyword>
<dbReference type="GO" id="GO:0005634">
    <property type="term" value="C:nucleus"/>
    <property type="evidence" value="ECO:0007669"/>
    <property type="project" value="TreeGrafter"/>
</dbReference>
<dbReference type="HOGENOM" id="CLU_007383_8_4_1"/>
<dbReference type="InterPro" id="IPR051164">
    <property type="entry name" value="NmrA-like_oxidored"/>
</dbReference>
<dbReference type="InterPro" id="IPR036291">
    <property type="entry name" value="NAD(P)-bd_dom_sf"/>
</dbReference>
<dbReference type="STRING" id="1531966.A0A0A1TIU5"/>
<dbReference type="Pfam" id="PF05368">
    <property type="entry name" value="NmrA"/>
    <property type="match status" value="1"/>
</dbReference>
<proteinExistence type="inferred from homology"/>
<dbReference type="InterPro" id="IPR008030">
    <property type="entry name" value="NmrA-like"/>
</dbReference>
<dbReference type="OrthoDB" id="9997102at2759"/>
<organism evidence="4 5">
    <name type="scientific">[Torrubiella] hemipterigena</name>
    <dbReference type="NCBI Taxonomy" id="1531966"/>
    <lineage>
        <taxon>Eukaryota</taxon>
        <taxon>Fungi</taxon>
        <taxon>Dikarya</taxon>
        <taxon>Ascomycota</taxon>
        <taxon>Pezizomycotina</taxon>
        <taxon>Sordariomycetes</taxon>
        <taxon>Hypocreomycetidae</taxon>
        <taxon>Hypocreales</taxon>
        <taxon>Clavicipitaceae</taxon>
        <taxon>Clavicipitaceae incertae sedis</taxon>
        <taxon>'Torrubiella' clade</taxon>
    </lineage>
</organism>
<accession>A0A0A1TIU5</accession>
<sequence length="304" mass="33924">MNSQTNYLVFGGTGRQGGSVINALLEPSTTVSPSQIYAVTRNTEGASAQRLAGRGINLIQGDLINSPSIMEELVTRGVQQSKTVVYFAQAHGPTEVDEAKSLIDASVASGLQYIVYSSVDRGGKEASDRDASYCKTFSDKFLIEKHLEKMTKDTAVDYTIIRPTWFIDNASWGFPGRLSMTAWRDVMGGKKLQVTSTKDIGRWAAFAMLRPDEAALRNSALSIASDELTFDEMDDIFKQEMGKNIEVMNGLVTRAIVWMTTDLRTMFGWIKERDYGADMVELQKHIKPYTFRQWAADLRKSQRV</sequence>
<dbReference type="Gene3D" id="3.40.50.720">
    <property type="entry name" value="NAD(P)-binding Rossmann-like Domain"/>
    <property type="match status" value="1"/>
</dbReference>
<dbReference type="Proteomes" id="UP000039046">
    <property type="component" value="Unassembled WGS sequence"/>
</dbReference>
<dbReference type="EMBL" id="CDHN01000003">
    <property type="protein sequence ID" value="CEJ90408.1"/>
    <property type="molecule type" value="Genomic_DNA"/>
</dbReference>
<evidence type="ECO:0000313" key="4">
    <source>
        <dbReference type="EMBL" id="CEJ90408.1"/>
    </source>
</evidence>
<dbReference type="Gene3D" id="3.90.25.10">
    <property type="entry name" value="UDP-galactose 4-epimerase, domain 1"/>
    <property type="match status" value="1"/>
</dbReference>
<feature type="domain" description="NmrA-like" evidence="3">
    <location>
        <begin position="8"/>
        <end position="249"/>
    </location>
</feature>
<keyword evidence="2" id="KW-0521">NADP</keyword>
<gene>
    <name evidence="4" type="ORF">VHEMI06196</name>
</gene>
<evidence type="ECO:0000259" key="3">
    <source>
        <dbReference type="Pfam" id="PF05368"/>
    </source>
</evidence>
<dbReference type="SUPFAM" id="SSF51735">
    <property type="entry name" value="NAD(P)-binding Rossmann-fold domains"/>
    <property type="match status" value="1"/>
</dbReference>
<dbReference type="PANTHER" id="PTHR42748">
    <property type="entry name" value="NITROGEN METABOLITE REPRESSION PROTEIN NMRA FAMILY MEMBER"/>
    <property type="match status" value="1"/>
</dbReference>
<dbReference type="AlphaFoldDB" id="A0A0A1TIU5"/>
<dbReference type="PANTHER" id="PTHR42748:SF7">
    <property type="entry name" value="NMRA LIKE REDOX SENSOR 1-RELATED"/>
    <property type="match status" value="1"/>
</dbReference>
<name>A0A0A1TIU5_9HYPO</name>
<reference evidence="4 5" key="1">
    <citation type="journal article" date="2015" name="Genome Announc.">
        <title>Draft Genome Sequence and Gene Annotation of the Entomopathogenic Fungus Verticillium hemipterigenum.</title>
        <authorList>
            <person name="Horn F."/>
            <person name="Habel A."/>
            <person name="Scharf D.H."/>
            <person name="Dworschak J."/>
            <person name="Brakhage A.A."/>
            <person name="Guthke R."/>
            <person name="Hertweck C."/>
            <person name="Linde J."/>
        </authorList>
    </citation>
    <scope>NUCLEOTIDE SEQUENCE [LARGE SCALE GENOMIC DNA]</scope>
</reference>
<evidence type="ECO:0000256" key="1">
    <source>
        <dbReference type="ARBA" id="ARBA00006328"/>
    </source>
</evidence>